<evidence type="ECO:0000256" key="1">
    <source>
        <dbReference type="PROSITE-ProRule" id="PRU00169"/>
    </source>
</evidence>
<evidence type="ECO:0000259" key="2">
    <source>
        <dbReference type="PROSITE" id="PS50110"/>
    </source>
</evidence>
<dbReference type="InterPro" id="IPR046947">
    <property type="entry name" value="LytR-like"/>
</dbReference>
<feature type="domain" description="HTH LytTR-type" evidence="3">
    <location>
        <begin position="151"/>
        <end position="257"/>
    </location>
</feature>
<evidence type="ECO:0000313" key="4">
    <source>
        <dbReference type="EMBL" id="AUD01650.1"/>
    </source>
</evidence>
<feature type="domain" description="Response regulatory" evidence="2">
    <location>
        <begin position="2"/>
        <end position="115"/>
    </location>
</feature>
<dbReference type="Pfam" id="PF00072">
    <property type="entry name" value="Response_reg"/>
    <property type="match status" value="1"/>
</dbReference>
<gene>
    <name evidence="4" type="ORF">CWM47_07345</name>
</gene>
<dbReference type="Gene3D" id="2.40.50.1020">
    <property type="entry name" value="LytTr DNA-binding domain"/>
    <property type="match status" value="1"/>
</dbReference>
<dbReference type="OrthoDB" id="1646880at2"/>
<dbReference type="KEGG" id="spir:CWM47_07345"/>
<dbReference type="SMART" id="SM00850">
    <property type="entry name" value="LytTR"/>
    <property type="match status" value="1"/>
</dbReference>
<evidence type="ECO:0008006" key="6">
    <source>
        <dbReference type="Google" id="ProtNLM"/>
    </source>
</evidence>
<reference evidence="4 5" key="1">
    <citation type="submission" date="2017-11" db="EMBL/GenBank/DDBJ databases">
        <title>Taxonomic description and genome sequences of Spirosoma HA7 sp. nov., isolated from pollen microhabitat of Corylus avellana.</title>
        <authorList>
            <person name="Ambika Manirajan B."/>
            <person name="Suarez C."/>
            <person name="Ratering S."/>
            <person name="Geissler-Plaum R."/>
            <person name="Cardinale M."/>
            <person name="Sylvia S."/>
        </authorList>
    </citation>
    <scope>NUCLEOTIDE SEQUENCE [LARGE SCALE GENOMIC DNA]</scope>
    <source>
        <strain evidence="4 5">HA7</strain>
    </source>
</reference>
<dbReference type="Gene3D" id="3.40.50.2300">
    <property type="match status" value="1"/>
</dbReference>
<dbReference type="AlphaFoldDB" id="A0A2K8YVI4"/>
<feature type="modified residue" description="4-aspartylphosphate" evidence="1">
    <location>
        <position position="55"/>
    </location>
</feature>
<dbReference type="GO" id="GO:0003677">
    <property type="term" value="F:DNA binding"/>
    <property type="evidence" value="ECO:0007669"/>
    <property type="project" value="InterPro"/>
</dbReference>
<dbReference type="InterPro" id="IPR007492">
    <property type="entry name" value="LytTR_DNA-bd_dom"/>
</dbReference>
<accession>A0A2K8YVI4</accession>
<dbReference type="InterPro" id="IPR001789">
    <property type="entry name" value="Sig_transdc_resp-reg_receiver"/>
</dbReference>
<dbReference type="Pfam" id="PF04397">
    <property type="entry name" value="LytTR"/>
    <property type="match status" value="1"/>
</dbReference>
<dbReference type="PANTHER" id="PTHR37299">
    <property type="entry name" value="TRANSCRIPTIONAL REGULATOR-RELATED"/>
    <property type="match status" value="1"/>
</dbReference>
<dbReference type="SUPFAM" id="SSF52172">
    <property type="entry name" value="CheY-like"/>
    <property type="match status" value="1"/>
</dbReference>
<dbReference type="RefSeq" id="WP_100987371.1">
    <property type="nucleotide sequence ID" value="NZ_CP025096.1"/>
</dbReference>
<dbReference type="SMART" id="SM00448">
    <property type="entry name" value="REC"/>
    <property type="match status" value="1"/>
</dbReference>
<dbReference type="PANTHER" id="PTHR37299:SF1">
    <property type="entry name" value="STAGE 0 SPORULATION PROTEIN A HOMOLOG"/>
    <property type="match status" value="1"/>
</dbReference>
<organism evidence="4 5">
    <name type="scientific">Spirosoma pollinicola</name>
    <dbReference type="NCBI Taxonomy" id="2057025"/>
    <lineage>
        <taxon>Bacteria</taxon>
        <taxon>Pseudomonadati</taxon>
        <taxon>Bacteroidota</taxon>
        <taxon>Cytophagia</taxon>
        <taxon>Cytophagales</taxon>
        <taxon>Cytophagaceae</taxon>
        <taxon>Spirosoma</taxon>
    </lineage>
</organism>
<dbReference type="GO" id="GO:0000156">
    <property type="term" value="F:phosphorelay response regulator activity"/>
    <property type="evidence" value="ECO:0007669"/>
    <property type="project" value="InterPro"/>
</dbReference>
<sequence length="257" mass="29404">MTIVLLEDEAIAARQLVDLLTRLVPDAHILATLPSVQEATNWLSSNPAPDLLFSDIELLDGNVFALFDRVQVSCPVIFTTAYDQFLLRAFQGNGIAYLLKPFTEHQLRQALDKYTRLQMSLTTLVPTLTEAVLNQLRDALRPAQTSYRQRFAVKLRQGIHLLDVDEITYMQADEGVVFAYDTKGQKYPLNGSLNELEEQLDPARFFRLNRSELIHIRYIDRLEPYFNDRLAVRIVGRTEPLIGSTARTPDLRRWVEG</sequence>
<keyword evidence="5" id="KW-1185">Reference proteome</keyword>
<name>A0A2K8YVI4_9BACT</name>
<dbReference type="InterPro" id="IPR011006">
    <property type="entry name" value="CheY-like_superfamily"/>
</dbReference>
<evidence type="ECO:0000259" key="3">
    <source>
        <dbReference type="PROSITE" id="PS50930"/>
    </source>
</evidence>
<evidence type="ECO:0000313" key="5">
    <source>
        <dbReference type="Proteomes" id="UP000232883"/>
    </source>
</evidence>
<keyword evidence="1" id="KW-0597">Phosphoprotein</keyword>
<dbReference type="EMBL" id="CP025096">
    <property type="protein sequence ID" value="AUD01650.1"/>
    <property type="molecule type" value="Genomic_DNA"/>
</dbReference>
<dbReference type="PROSITE" id="PS50930">
    <property type="entry name" value="HTH_LYTTR"/>
    <property type="match status" value="1"/>
</dbReference>
<protein>
    <recommendedName>
        <fullName evidence="6">DNA-binding response regulator</fullName>
    </recommendedName>
</protein>
<dbReference type="Proteomes" id="UP000232883">
    <property type="component" value="Chromosome"/>
</dbReference>
<proteinExistence type="predicted"/>
<dbReference type="PROSITE" id="PS50110">
    <property type="entry name" value="RESPONSE_REGULATORY"/>
    <property type="match status" value="1"/>
</dbReference>